<evidence type="ECO:0000259" key="5">
    <source>
        <dbReference type="Pfam" id="PF17884"/>
    </source>
</evidence>
<accession>A0A3G3IID3</accession>
<keyword evidence="6" id="KW-0808">Transferase</keyword>
<dbReference type="SUPFAM" id="SSF52141">
    <property type="entry name" value="Uracil-DNA glycosylase-like"/>
    <property type="match status" value="1"/>
</dbReference>
<dbReference type="InterPro" id="IPR036974">
    <property type="entry name" value="PUA_sf"/>
</dbReference>
<dbReference type="AlphaFoldDB" id="A0A3G3IID3"/>
<feature type="domain" description="PUA" evidence="4">
    <location>
        <begin position="508"/>
        <end position="563"/>
    </location>
</feature>
<dbReference type="OMA" id="YPAAHYD"/>
<dbReference type="InterPro" id="IPR040777">
    <property type="entry name" value="DUF5591"/>
</dbReference>
<name>A0A3G3IID3_9ARCH</name>
<dbReference type="InterPro" id="IPR002478">
    <property type="entry name" value="PUA"/>
</dbReference>
<sequence length="565" mass="61696">MLDVVSRSQRGRVCEYRKGDGCIRTPFVLKTGAAGDTGITAGDDGRTVRILGSSVDVDPRLLTSAASGIPAQPRTRDGITVLRLPVSGDEIVPDDSEVVVVPNAFDVKGDFRRMVDQVMKARKAAGFGRVLVMLGIAEPANLALLSYMGVDVVDDSFCRAAGINGVSLIPEGNVASDEDCSEDNVSELDREAAKVARFIGAGRLRELVDQRSFSSADEVAALRIFDAEGYGYQEECCSTTGCRFSCNTVQALRRPDIARYQKVLSERYVVPSHKKVLLLLPCSAKKPYHTSKTHKLFASAIHTASHDTLVHEVIVTSPLGIVPRELDAMYPANSYDIPVTGEWKCEEKATIRRMLKELLEKGHYEKVVCHLGEDAELVEGLCDGMVETVVGDPVSPKSLENLDKALRDATKGMEPVDYLVDRREAIRSVLSFQFGKDVADAIMDENTYGIGKFPYWKVFREDPENRQKKTQLCMMSPERGMFSLTMDGAEIIAGMGRNIVEMQDFELKGSLFAVGVDKADHGLRIGDEAIVVCGGKVRGVGVAAMCGAEMEQMKRGIAVKMRHSG</sequence>
<dbReference type="Gene3D" id="2.30.130.10">
    <property type="entry name" value="PUA domain"/>
    <property type="match status" value="1"/>
</dbReference>
<dbReference type="EMBL" id="CP017686">
    <property type="protein sequence ID" value="AYQ55324.1"/>
    <property type="molecule type" value="Genomic_DNA"/>
</dbReference>
<comment type="pathway">
    <text evidence="1">tRNA modification; archaeosine-tRNA biosynthesis.</text>
</comment>
<evidence type="ECO:0000313" key="6">
    <source>
        <dbReference type="EMBL" id="AYQ55324.1"/>
    </source>
</evidence>
<evidence type="ECO:0000256" key="3">
    <source>
        <dbReference type="ARBA" id="ARBA00022694"/>
    </source>
</evidence>
<dbReference type="Pfam" id="PF01472">
    <property type="entry name" value="PUA"/>
    <property type="match status" value="1"/>
</dbReference>
<dbReference type="InterPro" id="IPR036511">
    <property type="entry name" value="TGT-like_sf"/>
</dbReference>
<dbReference type="GO" id="GO:0003723">
    <property type="term" value="F:RNA binding"/>
    <property type="evidence" value="ECO:0007669"/>
    <property type="project" value="InterPro"/>
</dbReference>
<dbReference type="UniPathway" id="UPA00393"/>
<dbReference type="GO" id="GO:0016740">
    <property type="term" value="F:transferase activity"/>
    <property type="evidence" value="ECO:0007669"/>
    <property type="project" value="UniProtKB-KW"/>
</dbReference>
<evidence type="ECO:0000256" key="1">
    <source>
        <dbReference type="ARBA" id="ARBA00005030"/>
    </source>
</evidence>
<dbReference type="RefSeq" id="WP_015505079.1">
    <property type="nucleotide sequence ID" value="NZ_CAYARL010000026.1"/>
</dbReference>
<dbReference type="SUPFAM" id="SSF51713">
    <property type="entry name" value="tRNA-guanine transglycosylase"/>
    <property type="match status" value="1"/>
</dbReference>
<dbReference type="SUPFAM" id="SSF88802">
    <property type="entry name" value="Pre-PUA domain"/>
    <property type="match status" value="1"/>
</dbReference>
<keyword evidence="3" id="KW-0819">tRNA processing</keyword>
<comment type="similarity">
    <text evidence="2">Belongs to the archaeosine synthase type 1 family.</text>
</comment>
<proteinExistence type="inferred from homology"/>
<dbReference type="SUPFAM" id="SSF88697">
    <property type="entry name" value="PUA domain-like"/>
    <property type="match status" value="1"/>
</dbReference>
<protein>
    <submittedName>
        <fullName evidence="6">Queuine tRNA-ribosyltransferase containing PUA domain protein</fullName>
    </submittedName>
</protein>
<organism evidence="6 7">
    <name type="scientific">Methanomethylophilus alvi</name>
    <dbReference type="NCBI Taxonomy" id="1291540"/>
    <lineage>
        <taxon>Archaea</taxon>
        <taxon>Methanobacteriati</taxon>
        <taxon>Thermoplasmatota</taxon>
        <taxon>Thermoplasmata</taxon>
        <taxon>Methanomassiliicoccales</taxon>
        <taxon>Methanomethylophilaceae</taxon>
        <taxon>Methanomethylophilus</taxon>
    </lineage>
</organism>
<evidence type="ECO:0000259" key="4">
    <source>
        <dbReference type="Pfam" id="PF01472"/>
    </source>
</evidence>
<dbReference type="GeneID" id="41321971"/>
<feature type="domain" description="DUF5591" evidence="5">
    <location>
        <begin position="257"/>
        <end position="406"/>
    </location>
</feature>
<dbReference type="Gene3D" id="3.40.50.10630">
    <property type="entry name" value="Uracil-DNA glycosylase-like"/>
    <property type="match status" value="1"/>
</dbReference>
<dbReference type="InterPro" id="IPR036895">
    <property type="entry name" value="Uracil-DNA_glycosylase-like_sf"/>
</dbReference>
<dbReference type="GO" id="GO:0006400">
    <property type="term" value="P:tRNA modification"/>
    <property type="evidence" value="ECO:0007669"/>
    <property type="project" value="InterPro"/>
</dbReference>
<dbReference type="Pfam" id="PF17884">
    <property type="entry name" value="DUF5591"/>
    <property type="match status" value="1"/>
</dbReference>
<reference evidence="6 7" key="1">
    <citation type="submission" date="2016-10" db="EMBL/GenBank/DDBJ databases">
        <title>Complete genome of the TMA-utilizing, human hosted archaeon Methanomethylophilus alvus Gen. nov, sp. nov., strain Mx-05, derived from a pure culture.</title>
        <authorList>
            <person name="Brugere J.-F."/>
            <person name="Ben Hania W."/>
            <person name="Chaudhary P.P."/>
            <person name="Gaci N."/>
            <person name="Borrel G."/>
            <person name="Cao Van Tuat L."/>
            <person name="Fardeau M.-L."/>
            <person name="Harris H.M.B."/>
            <person name="O'Toole P.W."/>
            <person name="Ollivier B."/>
        </authorList>
    </citation>
    <scope>NUCLEOTIDE SEQUENCE [LARGE SCALE GENOMIC DNA]</scope>
    <source>
        <strain evidence="6 7">Mx-05</strain>
    </source>
</reference>
<evidence type="ECO:0000313" key="7">
    <source>
        <dbReference type="Proteomes" id="UP000273278"/>
    </source>
</evidence>
<gene>
    <name evidence="6" type="ORF">BKD89_05870</name>
</gene>
<evidence type="ECO:0000256" key="2">
    <source>
        <dbReference type="ARBA" id="ARBA00008906"/>
    </source>
</evidence>
<dbReference type="PROSITE" id="PS50890">
    <property type="entry name" value="PUA"/>
    <property type="match status" value="1"/>
</dbReference>
<dbReference type="Proteomes" id="UP000273278">
    <property type="component" value="Chromosome"/>
</dbReference>
<dbReference type="InterPro" id="IPR015947">
    <property type="entry name" value="PUA-like_sf"/>
</dbReference>